<evidence type="ECO:0000313" key="6">
    <source>
        <dbReference type="EMBL" id="BBE17403.1"/>
    </source>
</evidence>
<dbReference type="Pfam" id="PF01814">
    <property type="entry name" value="Hemerythrin"/>
    <property type="match status" value="1"/>
</dbReference>
<keyword evidence="3" id="KW-0479">Metal-binding</keyword>
<dbReference type="PANTHER" id="PTHR36438">
    <property type="entry name" value="IRON-SULFUR CLUSTER REPAIR PROTEIN YTFE"/>
    <property type="match status" value="1"/>
</dbReference>
<proteinExistence type="predicted"/>
<keyword evidence="4" id="KW-0408">Iron</keyword>
<evidence type="ECO:0000256" key="2">
    <source>
        <dbReference type="ARBA" id="ARBA00022490"/>
    </source>
</evidence>
<dbReference type="RefSeq" id="WP_318350404.1">
    <property type="nucleotide sequence ID" value="NZ_AP018694.1"/>
</dbReference>
<dbReference type="Proteomes" id="UP001193389">
    <property type="component" value="Chromosome"/>
</dbReference>
<sequence length="243" mass="29109">MELFNENSKLASVIHKDHSLLPVINRLGIKLGFGDKTIRNICEEKGIDLNFFVETINVFHYEAYFPEKRLLDFSVSMVIEYLIKTHQYYKDYLIPENDRLIELFLSASPDENTENDLVRKFYTKFKDEFVIHINFEEREMFPYILELNRVVENRASREQFKQRYPEYSISSFEKEHSNMDDKMDDLTNIIIKYLPPNYDQNRGNAFLANLFMFEKDLKNHSRIEDHIMIPKVKQLEKLLVSNE</sequence>
<gene>
    <name evidence="6" type="ORF">AQPE_1553</name>
</gene>
<dbReference type="InterPro" id="IPR012312">
    <property type="entry name" value="Hemerythrin-like"/>
</dbReference>
<reference evidence="6" key="1">
    <citation type="journal article" date="2020" name="Int. J. Syst. Evol. Microbiol.">
        <title>Aquipluma nitroreducens gen. nov. sp. nov., a novel facultatively anaerobic bacterium isolated from a freshwater lake.</title>
        <authorList>
            <person name="Watanabe M."/>
            <person name="Kojima H."/>
            <person name="Fukui M."/>
        </authorList>
    </citation>
    <scope>NUCLEOTIDE SEQUENCE</scope>
    <source>
        <strain evidence="6">MeG22</strain>
    </source>
</reference>
<dbReference type="Gene3D" id="1.20.120.520">
    <property type="entry name" value="nmb1532 protein domain like"/>
    <property type="match status" value="1"/>
</dbReference>
<name>A0A5K7S767_9BACT</name>
<dbReference type="EMBL" id="AP018694">
    <property type="protein sequence ID" value="BBE17403.1"/>
    <property type="molecule type" value="Genomic_DNA"/>
</dbReference>
<dbReference type="AlphaFoldDB" id="A0A5K7S767"/>
<evidence type="ECO:0000313" key="7">
    <source>
        <dbReference type="Proteomes" id="UP001193389"/>
    </source>
</evidence>
<feature type="domain" description="Hemerythrin-like" evidence="5">
    <location>
        <begin position="96"/>
        <end position="232"/>
    </location>
</feature>
<accession>A0A5K7S767</accession>
<protein>
    <submittedName>
        <fullName evidence="6">Nitric oxide-dependent regulator DnrN or NorA</fullName>
    </submittedName>
</protein>
<evidence type="ECO:0000259" key="5">
    <source>
        <dbReference type="Pfam" id="PF01814"/>
    </source>
</evidence>
<dbReference type="GO" id="GO:0005737">
    <property type="term" value="C:cytoplasm"/>
    <property type="evidence" value="ECO:0007669"/>
    <property type="project" value="UniProtKB-SubCell"/>
</dbReference>
<keyword evidence="2" id="KW-0963">Cytoplasm</keyword>
<evidence type="ECO:0000256" key="4">
    <source>
        <dbReference type="ARBA" id="ARBA00023004"/>
    </source>
</evidence>
<evidence type="ECO:0000256" key="3">
    <source>
        <dbReference type="ARBA" id="ARBA00022723"/>
    </source>
</evidence>
<dbReference type="KEGG" id="anf:AQPE_1553"/>
<dbReference type="PANTHER" id="PTHR36438:SF1">
    <property type="entry name" value="IRON-SULFUR CLUSTER REPAIR PROTEIN YTFE"/>
    <property type="match status" value="1"/>
</dbReference>
<dbReference type="InterPro" id="IPR019903">
    <property type="entry name" value="RIC_family"/>
</dbReference>
<comment type="subcellular location">
    <subcellularLocation>
        <location evidence="1">Cytoplasm</location>
    </subcellularLocation>
</comment>
<keyword evidence="7" id="KW-1185">Reference proteome</keyword>
<dbReference type="GO" id="GO:0046872">
    <property type="term" value="F:metal ion binding"/>
    <property type="evidence" value="ECO:0007669"/>
    <property type="project" value="UniProtKB-KW"/>
</dbReference>
<organism evidence="6 7">
    <name type="scientific">Aquipluma nitroreducens</name>
    <dbReference type="NCBI Taxonomy" id="2010828"/>
    <lineage>
        <taxon>Bacteria</taxon>
        <taxon>Pseudomonadati</taxon>
        <taxon>Bacteroidota</taxon>
        <taxon>Bacteroidia</taxon>
        <taxon>Marinilabiliales</taxon>
        <taxon>Prolixibacteraceae</taxon>
        <taxon>Aquipluma</taxon>
    </lineage>
</organism>
<evidence type="ECO:0000256" key="1">
    <source>
        <dbReference type="ARBA" id="ARBA00004496"/>
    </source>
</evidence>